<name>A0ABQ8SGJ8_PERAM</name>
<dbReference type="Proteomes" id="UP001148838">
    <property type="component" value="Unassembled WGS sequence"/>
</dbReference>
<dbReference type="Gene3D" id="3.30.420.10">
    <property type="entry name" value="Ribonuclease H-like superfamily/Ribonuclease H"/>
    <property type="match status" value="1"/>
</dbReference>
<accession>A0ABQ8SGJ8</accession>
<dbReference type="EMBL" id="JAJSOF020000029">
    <property type="protein sequence ID" value="KAJ4432802.1"/>
    <property type="molecule type" value="Genomic_DNA"/>
</dbReference>
<reference evidence="1 2" key="1">
    <citation type="journal article" date="2022" name="Allergy">
        <title>Genome assembly and annotation of Periplaneta americana reveal a comprehensive cockroach allergen profile.</title>
        <authorList>
            <person name="Wang L."/>
            <person name="Xiong Q."/>
            <person name="Saelim N."/>
            <person name="Wang L."/>
            <person name="Nong W."/>
            <person name="Wan A.T."/>
            <person name="Shi M."/>
            <person name="Liu X."/>
            <person name="Cao Q."/>
            <person name="Hui J.H.L."/>
            <person name="Sookrung N."/>
            <person name="Leung T.F."/>
            <person name="Tungtrongchitr A."/>
            <person name="Tsui S.K.W."/>
        </authorList>
    </citation>
    <scope>NUCLEOTIDE SEQUENCE [LARGE SCALE GENOMIC DNA]</scope>
    <source>
        <strain evidence="1">PWHHKU_190912</strain>
    </source>
</reference>
<sequence length="416" mass="47434">MSNGLNFARNITVTSIATAAKPTIVSAATIDIISGARLAYFILFKYHTIKSSTVRDLMISRLELNVCKFSELHHAELARPECSLAVCRKLTFVTFRNYVQIPSSVQIDNASAHAARTNMEKTPEFGGIQLLPYSAYSPDIAFSDYHLFQSIVHFLHGSNFQNLEAVPTHHTQESETLLDIIATTNPQLALTNAQLPAPGISAHDIIFLEYSLYCPKYKPHITSYRDLKHIEHDELINDTLSLPWTEVWNLPDIDDKIEKFNDLVIQLYDKHAPLKTRRVGRRPAPWMCDAIKLLMTDRDTAYRKYRRSKDELDFNTYKVLRNKCNQAVRNAKLRHAHSLILPSVSAKELWRNLNNLGLTKAKPRVDNINLSLNSLNEHFVTAPPEPLHKQETLEFLRSYPNLYGINSSLNTLTRLT</sequence>
<comment type="caution">
    <text evidence="1">The sequence shown here is derived from an EMBL/GenBank/DDBJ whole genome shotgun (WGS) entry which is preliminary data.</text>
</comment>
<dbReference type="PANTHER" id="PTHR47510:SF3">
    <property type="entry name" value="ENDO_EXONUCLEASE_PHOSPHATASE DOMAIN-CONTAINING PROTEIN"/>
    <property type="match status" value="1"/>
</dbReference>
<dbReference type="PANTHER" id="PTHR47510">
    <property type="entry name" value="REVERSE TRANSCRIPTASE DOMAIN-CONTAINING PROTEIN"/>
    <property type="match status" value="1"/>
</dbReference>
<keyword evidence="2" id="KW-1185">Reference proteome</keyword>
<organism evidence="1 2">
    <name type="scientific">Periplaneta americana</name>
    <name type="common">American cockroach</name>
    <name type="synonym">Blatta americana</name>
    <dbReference type="NCBI Taxonomy" id="6978"/>
    <lineage>
        <taxon>Eukaryota</taxon>
        <taxon>Metazoa</taxon>
        <taxon>Ecdysozoa</taxon>
        <taxon>Arthropoda</taxon>
        <taxon>Hexapoda</taxon>
        <taxon>Insecta</taxon>
        <taxon>Pterygota</taxon>
        <taxon>Neoptera</taxon>
        <taxon>Polyneoptera</taxon>
        <taxon>Dictyoptera</taxon>
        <taxon>Blattodea</taxon>
        <taxon>Blattoidea</taxon>
        <taxon>Blattidae</taxon>
        <taxon>Blattinae</taxon>
        <taxon>Periplaneta</taxon>
    </lineage>
</organism>
<proteinExistence type="predicted"/>
<protein>
    <submittedName>
        <fullName evidence="1">Uncharacterized protein</fullName>
    </submittedName>
</protein>
<evidence type="ECO:0000313" key="1">
    <source>
        <dbReference type="EMBL" id="KAJ4432802.1"/>
    </source>
</evidence>
<evidence type="ECO:0000313" key="2">
    <source>
        <dbReference type="Proteomes" id="UP001148838"/>
    </source>
</evidence>
<gene>
    <name evidence="1" type="ORF">ANN_21441</name>
</gene>
<dbReference type="InterPro" id="IPR036397">
    <property type="entry name" value="RNaseH_sf"/>
</dbReference>